<organism evidence="1 2">
    <name type="scientific">Salmonella phage Mushroom</name>
    <dbReference type="NCBI Taxonomy" id="1572716"/>
    <lineage>
        <taxon>Viruses</taxon>
        <taxon>Duplodnaviria</taxon>
        <taxon>Heunggongvirae</taxon>
        <taxon>Uroviricota</taxon>
        <taxon>Caudoviricetes</taxon>
        <taxon>Andersonviridae</taxon>
        <taxon>Ounavirinae</taxon>
        <taxon>Felixounavirus</taxon>
        <taxon>Felixounavirus mushroom</taxon>
    </lineage>
</organism>
<proteinExistence type="predicted"/>
<dbReference type="EMBL" id="KP143762">
    <property type="protein sequence ID" value="AJF40639.1"/>
    <property type="molecule type" value="Genomic_DNA"/>
</dbReference>
<evidence type="ECO:0000313" key="1">
    <source>
        <dbReference type="EMBL" id="AJF40639.1"/>
    </source>
</evidence>
<evidence type="ECO:0000313" key="2">
    <source>
        <dbReference type="Proteomes" id="UP000031806"/>
    </source>
</evidence>
<gene>
    <name evidence="1" type="ORF">CPT_Mushroom109</name>
</gene>
<sequence length="188" mass="21578">MKCYHGTTMKNFVNLLKGGDKPEGIWNCSYMDDCFYVYPMDKIIKMECLEDEEASYIRERCIQNALESGLITAAFQMETQEVIVIEMDIPEEELEDDYSCDNMSEIASFTGYFDKDWIIGIHSTKFSAMYAPFFVPDTTNRNLGYIDDDLLSIAKIVQNSGDTSSVFCDLLDKITENLTERNLSDFLD</sequence>
<protein>
    <submittedName>
        <fullName evidence="1">Uncharacterized protein</fullName>
    </submittedName>
</protein>
<name>A0A0B5HAA8_9CAUD</name>
<dbReference type="Proteomes" id="UP000031806">
    <property type="component" value="Segment"/>
</dbReference>
<keyword evidence="2" id="KW-1185">Reference proteome</keyword>
<reference evidence="1 2" key="1">
    <citation type="journal article" date="2015" name="Genome Announc.">
        <title>Complete Genome Sequence of Salmonella enterica Serovar Typhimurium Myophage Mushroom.</title>
        <authorList>
            <person name="Tolen T.N."/>
            <person name="Xie Y."/>
            <person name="Hernandez A.C."/>
            <person name="Kuty Everett G.F."/>
        </authorList>
    </citation>
    <scope>NUCLEOTIDE SEQUENCE [LARGE SCALE GENOMIC DNA]</scope>
</reference>
<accession>A0A0B5HAA8</accession>